<keyword evidence="6" id="KW-0963">Cytoplasm</keyword>
<dbReference type="PANTHER" id="PTHR20275">
    <property type="entry name" value="NAD KINASE"/>
    <property type="match status" value="1"/>
</dbReference>
<dbReference type="Gene3D" id="3.40.50.10330">
    <property type="entry name" value="Probable inorganic polyphosphate/atp-NAD kinase, domain 1"/>
    <property type="match status" value="1"/>
</dbReference>
<dbReference type="AlphaFoldDB" id="G5IBU4"/>
<gene>
    <name evidence="6" type="primary">nadK</name>
    <name evidence="7" type="ORF">HMPREF9473_01127</name>
</gene>
<feature type="binding site" evidence="6">
    <location>
        <begin position="68"/>
        <end position="69"/>
    </location>
    <ligand>
        <name>NAD(+)</name>
        <dbReference type="ChEBI" id="CHEBI:57540"/>
    </ligand>
</feature>
<proteinExistence type="inferred from homology"/>
<dbReference type="InterPro" id="IPR002504">
    <property type="entry name" value="NADK"/>
</dbReference>
<protein>
    <recommendedName>
        <fullName evidence="6">NAD kinase</fullName>
        <ecNumber evidence="6">2.7.1.23</ecNumber>
    </recommendedName>
    <alternativeName>
        <fullName evidence="6">ATP-dependent NAD kinase</fullName>
    </alternativeName>
</protein>
<dbReference type="Pfam" id="PF20143">
    <property type="entry name" value="NAD_kinase_C"/>
    <property type="match status" value="1"/>
</dbReference>
<keyword evidence="4 6" id="KW-0520">NAD</keyword>
<evidence type="ECO:0000313" key="8">
    <source>
        <dbReference type="Proteomes" id="UP000005384"/>
    </source>
</evidence>
<comment type="similarity">
    <text evidence="6">Belongs to the NAD kinase family.</text>
</comment>
<dbReference type="InterPro" id="IPR017438">
    <property type="entry name" value="ATP-NAD_kinase_N"/>
</dbReference>
<keyword evidence="6" id="KW-0547">Nucleotide-binding</keyword>
<name>G5IBU4_9FIRM</name>
<dbReference type="HOGENOM" id="CLU_008831_0_0_9"/>
<dbReference type="HAMAP" id="MF_00361">
    <property type="entry name" value="NAD_kinase"/>
    <property type="match status" value="1"/>
</dbReference>
<comment type="subcellular location">
    <subcellularLocation>
        <location evidence="6">Cytoplasm</location>
    </subcellularLocation>
</comment>
<dbReference type="GO" id="GO:0006741">
    <property type="term" value="P:NADP+ biosynthetic process"/>
    <property type="evidence" value="ECO:0007669"/>
    <property type="project" value="UniProtKB-UniRule"/>
</dbReference>
<dbReference type="GO" id="GO:0005524">
    <property type="term" value="F:ATP binding"/>
    <property type="evidence" value="ECO:0007669"/>
    <property type="project" value="UniProtKB-KW"/>
</dbReference>
<dbReference type="EMBL" id="ADLN01000009">
    <property type="protein sequence ID" value="EHI61062.1"/>
    <property type="molecule type" value="Genomic_DNA"/>
</dbReference>
<feature type="active site" description="Proton acceptor" evidence="6">
    <location>
        <position position="68"/>
    </location>
</feature>
<dbReference type="PATRIC" id="fig|742737.3.peg.1132"/>
<dbReference type="Gene3D" id="2.60.200.30">
    <property type="entry name" value="Probable inorganic polyphosphate/atp-NAD kinase, domain 2"/>
    <property type="match status" value="1"/>
</dbReference>
<dbReference type="Proteomes" id="UP000005384">
    <property type="component" value="Unassembled WGS sequence"/>
</dbReference>
<feature type="binding site" evidence="6">
    <location>
        <begin position="184"/>
        <end position="189"/>
    </location>
    <ligand>
        <name>NAD(+)</name>
        <dbReference type="ChEBI" id="CHEBI:57540"/>
    </ligand>
</feature>
<comment type="catalytic activity">
    <reaction evidence="5 6">
        <text>NAD(+) + ATP = ADP + NADP(+) + H(+)</text>
        <dbReference type="Rhea" id="RHEA:18629"/>
        <dbReference type="ChEBI" id="CHEBI:15378"/>
        <dbReference type="ChEBI" id="CHEBI:30616"/>
        <dbReference type="ChEBI" id="CHEBI:57540"/>
        <dbReference type="ChEBI" id="CHEBI:58349"/>
        <dbReference type="ChEBI" id="CHEBI:456216"/>
        <dbReference type="EC" id="2.7.1.23"/>
    </reaction>
</comment>
<feature type="binding site" evidence="6">
    <location>
        <begin position="143"/>
        <end position="144"/>
    </location>
    <ligand>
        <name>NAD(+)</name>
        <dbReference type="ChEBI" id="CHEBI:57540"/>
    </ligand>
</feature>
<dbReference type="EC" id="2.7.1.23" evidence="6"/>
<comment type="function">
    <text evidence="6">Involved in the regulation of the intracellular balance of NAD and NADP, and is a key enzyme in the biosynthesis of NADP. Catalyzes specifically the phosphorylation on 2'-hydroxyl of the adenosine moiety of NAD to yield NADP.</text>
</comment>
<keyword evidence="8" id="KW-1185">Reference proteome</keyword>
<dbReference type="OrthoDB" id="9774737at2"/>
<dbReference type="SUPFAM" id="SSF111331">
    <property type="entry name" value="NAD kinase/diacylglycerol kinase-like"/>
    <property type="match status" value="1"/>
</dbReference>
<keyword evidence="6" id="KW-0067">ATP-binding</keyword>
<evidence type="ECO:0000256" key="5">
    <source>
        <dbReference type="ARBA" id="ARBA00047925"/>
    </source>
</evidence>
<dbReference type="PANTHER" id="PTHR20275:SF0">
    <property type="entry name" value="NAD KINASE"/>
    <property type="match status" value="1"/>
</dbReference>
<keyword evidence="2 6" id="KW-0418">Kinase</keyword>
<feature type="binding site" evidence="6">
    <location>
        <position position="173"/>
    </location>
    <ligand>
        <name>NAD(+)</name>
        <dbReference type="ChEBI" id="CHEBI:57540"/>
    </ligand>
</feature>
<comment type="caution">
    <text evidence="7">The sequence shown here is derived from an EMBL/GenBank/DDBJ whole genome shotgun (WGS) entry which is preliminary data.</text>
</comment>
<dbReference type="GO" id="GO:0051287">
    <property type="term" value="F:NAD binding"/>
    <property type="evidence" value="ECO:0007669"/>
    <property type="project" value="UniProtKB-ARBA"/>
</dbReference>
<dbReference type="InterPro" id="IPR016064">
    <property type="entry name" value="NAD/diacylglycerol_kinase_sf"/>
</dbReference>
<evidence type="ECO:0000256" key="6">
    <source>
        <dbReference type="HAMAP-Rule" id="MF_00361"/>
    </source>
</evidence>
<organism evidence="7 8">
    <name type="scientific">Hungatella hathewayi WAL-18680</name>
    <dbReference type="NCBI Taxonomy" id="742737"/>
    <lineage>
        <taxon>Bacteria</taxon>
        <taxon>Bacillati</taxon>
        <taxon>Bacillota</taxon>
        <taxon>Clostridia</taxon>
        <taxon>Lachnospirales</taxon>
        <taxon>Lachnospiraceae</taxon>
        <taxon>Hungatella</taxon>
    </lineage>
</organism>
<accession>G5IBU4</accession>
<evidence type="ECO:0000256" key="1">
    <source>
        <dbReference type="ARBA" id="ARBA00022679"/>
    </source>
</evidence>
<evidence type="ECO:0000256" key="3">
    <source>
        <dbReference type="ARBA" id="ARBA00022857"/>
    </source>
</evidence>
<reference evidence="7 8" key="1">
    <citation type="submission" date="2011-08" db="EMBL/GenBank/DDBJ databases">
        <title>The Genome Sequence of Clostridium hathewayi WAL-18680.</title>
        <authorList>
            <consortium name="The Broad Institute Genome Sequencing Platform"/>
            <person name="Earl A."/>
            <person name="Ward D."/>
            <person name="Feldgarden M."/>
            <person name="Gevers D."/>
            <person name="Finegold S.M."/>
            <person name="Summanen P.H."/>
            <person name="Molitoris D.R."/>
            <person name="Song M."/>
            <person name="Daigneault M."/>
            <person name="Allen-Vercoe E."/>
            <person name="Young S.K."/>
            <person name="Zeng Q."/>
            <person name="Gargeya S."/>
            <person name="Fitzgerald M."/>
            <person name="Haas B."/>
            <person name="Abouelleil A."/>
            <person name="Alvarado L."/>
            <person name="Arachchi H.M."/>
            <person name="Berlin A."/>
            <person name="Brown A."/>
            <person name="Chapman S.B."/>
            <person name="Chen Z."/>
            <person name="Dunbar C."/>
            <person name="Freedman E."/>
            <person name="Gearin G."/>
            <person name="Gellesch M."/>
            <person name="Goldberg J."/>
            <person name="Griggs A."/>
            <person name="Gujja S."/>
            <person name="Heiman D."/>
            <person name="Howarth C."/>
            <person name="Larson L."/>
            <person name="Lui A."/>
            <person name="MacDonald P.J.P."/>
            <person name="Montmayeur A."/>
            <person name="Murphy C."/>
            <person name="Neiman D."/>
            <person name="Pearson M."/>
            <person name="Priest M."/>
            <person name="Roberts A."/>
            <person name="Saif S."/>
            <person name="Shea T."/>
            <person name="Shenoy N."/>
            <person name="Sisk P."/>
            <person name="Stolte C."/>
            <person name="Sykes S."/>
            <person name="Wortman J."/>
            <person name="Nusbaum C."/>
            <person name="Birren B."/>
        </authorList>
    </citation>
    <scope>NUCLEOTIDE SEQUENCE [LARGE SCALE GENOMIC DNA]</scope>
    <source>
        <strain evidence="7 8">WAL-18680</strain>
    </source>
</reference>
<dbReference type="GO" id="GO:0005737">
    <property type="term" value="C:cytoplasm"/>
    <property type="evidence" value="ECO:0007669"/>
    <property type="project" value="UniProtKB-SubCell"/>
</dbReference>
<dbReference type="Pfam" id="PF01513">
    <property type="entry name" value="NAD_kinase"/>
    <property type="match status" value="1"/>
</dbReference>
<keyword evidence="3 6" id="KW-0521">NADP</keyword>
<comment type="caution">
    <text evidence="6">Lacks conserved residue(s) required for the propagation of feature annotation.</text>
</comment>
<dbReference type="RefSeq" id="WP_006779113.1">
    <property type="nucleotide sequence ID" value="NZ_CP040506.1"/>
</dbReference>
<dbReference type="GO" id="GO:0003951">
    <property type="term" value="F:NAD+ kinase activity"/>
    <property type="evidence" value="ECO:0007669"/>
    <property type="project" value="UniProtKB-UniRule"/>
</dbReference>
<dbReference type="GO" id="GO:0046872">
    <property type="term" value="F:metal ion binding"/>
    <property type="evidence" value="ECO:0007669"/>
    <property type="project" value="UniProtKB-UniRule"/>
</dbReference>
<keyword evidence="1 6" id="KW-0808">Transferase</keyword>
<feature type="binding site" evidence="6">
    <location>
        <position position="154"/>
    </location>
    <ligand>
        <name>NAD(+)</name>
        <dbReference type="ChEBI" id="CHEBI:57540"/>
    </ligand>
</feature>
<evidence type="ECO:0000313" key="7">
    <source>
        <dbReference type="EMBL" id="EHI61062.1"/>
    </source>
</evidence>
<comment type="cofactor">
    <cofactor evidence="6">
        <name>a divalent metal cation</name>
        <dbReference type="ChEBI" id="CHEBI:60240"/>
    </cofactor>
</comment>
<evidence type="ECO:0000256" key="2">
    <source>
        <dbReference type="ARBA" id="ARBA00022777"/>
    </source>
</evidence>
<evidence type="ECO:0000256" key="4">
    <source>
        <dbReference type="ARBA" id="ARBA00023027"/>
    </source>
</evidence>
<sequence length="285" mass="31814">MKQFYLITNPDKEHVEEVARSICSYLESKGCGCAVQGENPAEGPRLYKYTDASQIPERTECVITLGGDGTLIQAARDLAGRQIPIIGVNLGTLGYLTQISRQEDITQMLNDLINDQYRMERRMMLKGSVYRDGEKIYEGLALNEIVLTRREMLRVLKFRIYVNEDCLNEYTADGMIVATPTGSTAYNLSAGGPIVEPAARMTILTPICPHALNMRSIVFPAEDRIEIEMTGSDDGGQVVVYDGDAVWDVKPGDRIKIEEAETETLLIKLKHISFLDNLREKMTGV</sequence>
<dbReference type="GO" id="GO:0019674">
    <property type="term" value="P:NAD+ metabolic process"/>
    <property type="evidence" value="ECO:0007669"/>
    <property type="project" value="InterPro"/>
</dbReference>
<dbReference type="InterPro" id="IPR017437">
    <property type="entry name" value="ATP-NAD_kinase_PpnK-typ_C"/>
</dbReference>